<dbReference type="GeneID" id="39873700"/>
<keyword evidence="1" id="KW-0328">Glycosyltransferase</keyword>
<evidence type="ECO:0000313" key="2">
    <source>
        <dbReference type="Proteomes" id="UP000236319"/>
    </source>
</evidence>
<keyword evidence="1" id="KW-0808">Transferase</keyword>
<name>A0A2H6KAB6_9APIC</name>
<gene>
    <name evidence="1" type="ORF">BOVATA_014230</name>
</gene>
<organism evidence="1 2">
    <name type="scientific">Babesia ovata</name>
    <dbReference type="NCBI Taxonomy" id="189622"/>
    <lineage>
        <taxon>Eukaryota</taxon>
        <taxon>Sar</taxon>
        <taxon>Alveolata</taxon>
        <taxon>Apicomplexa</taxon>
        <taxon>Aconoidasida</taxon>
        <taxon>Piroplasmida</taxon>
        <taxon>Babesiidae</taxon>
        <taxon>Babesia</taxon>
    </lineage>
</organism>
<reference evidence="1 2" key="1">
    <citation type="journal article" date="2017" name="BMC Genomics">
        <title>Whole-genome assembly of Babesia ovata and comparative genomics between closely related pathogens.</title>
        <authorList>
            <person name="Yamagishi J."/>
            <person name="Asada M."/>
            <person name="Hakimi H."/>
            <person name="Tanaka T.Q."/>
            <person name="Sugimoto C."/>
            <person name="Kawazu S."/>
        </authorList>
    </citation>
    <scope>NUCLEOTIDE SEQUENCE [LARGE SCALE GENOMIC DNA]</scope>
    <source>
        <strain evidence="1 2">Miyake</strain>
    </source>
</reference>
<dbReference type="EMBL" id="BDSA01000001">
    <property type="protein sequence ID" value="GBE59930.1"/>
    <property type="molecule type" value="Genomic_DNA"/>
</dbReference>
<dbReference type="AlphaFoldDB" id="A0A2H6KAB6"/>
<dbReference type="RefSeq" id="XP_028866173.1">
    <property type="nucleotide sequence ID" value="XM_029010340.1"/>
</dbReference>
<comment type="caution">
    <text evidence="1">The sequence shown here is derived from an EMBL/GenBank/DDBJ whole genome shotgun (WGS) entry which is preliminary data.</text>
</comment>
<sequence length="89" mass="9907">MLLGVIYYGVLRDETVGGMGQDLVGELVVCVDVHGRYDAFVRHAHDGHVDCELVGRKFPQCRKQNLLVEQVGLAEQPFHQLVGGLDYKV</sequence>
<accession>A0A2H6KAB6</accession>
<dbReference type="Proteomes" id="UP000236319">
    <property type="component" value="Unassembled WGS sequence"/>
</dbReference>
<dbReference type="GO" id="GO:0016757">
    <property type="term" value="F:glycosyltransferase activity"/>
    <property type="evidence" value="ECO:0007669"/>
    <property type="project" value="UniProtKB-KW"/>
</dbReference>
<evidence type="ECO:0000313" key="1">
    <source>
        <dbReference type="EMBL" id="GBE59930.1"/>
    </source>
</evidence>
<dbReference type="VEuPathDB" id="PiroplasmaDB:BOVATA_014230"/>
<keyword evidence="2" id="KW-1185">Reference proteome</keyword>
<proteinExistence type="predicted"/>
<protein>
    <submittedName>
        <fullName evidence="1">Anthranilate phosphoribosyltransferase, putative</fullName>
    </submittedName>
</protein>